<evidence type="ECO:0000256" key="1">
    <source>
        <dbReference type="ARBA" id="ARBA00004123"/>
    </source>
</evidence>
<dbReference type="EMBL" id="JAPQKS010000006">
    <property type="protein sequence ID" value="KAJ5223881.1"/>
    <property type="molecule type" value="Genomic_DNA"/>
</dbReference>
<dbReference type="PANTHER" id="PTHR46297">
    <property type="entry name" value="ZINC FINGER CCCH-TYPE WITH G PATCH DOMAIN-CONTAINING PROTEIN"/>
    <property type="match status" value="1"/>
</dbReference>
<keyword evidence="2" id="KW-0539">Nucleus</keyword>
<evidence type="ECO:0000313" key="7">
    <source>
        <dbReference type="Proteomes" id="UP001150941"/>
    </source>
</evidence>
<dbReference type="AlphaFoldDB" id="A0A9W9TIC3"/>
<accession>A0A9W9TIC3</accession>
<name>A0A9W9TIC3_9EURO</name>
<proteinExistence type="predicted"/>
<evidence type="ECO:0000256" key="4">
    <source>
        <dbReference type="SAM" id="MobiDB-lite"/>
    </source>
</evidence>
<comment type="subcellular location">
    <subcellularLocation>
        <location evidence="1">Nucleus</location>
    </subcellularLocation>
</comment>
<dbReference type="PANTHER" id="PTHR46297:SF2">
    <property type="entry name" value="TUDOR DOMAIN-CONTAINING PROTEIN"/>
    <property type="match status" value="1"/>
</dbReference>
<dbReference type="SUPFAM" id="SSF63748">
    <property type="entry name" value="Tudor/PWWP/MBT"/>
    <property type="match status" value="1"/>
</dbReference>
<dbReference type="InterPro" id="IPR041297">
    <property type="entry name" value="Crb2_Tudor"/>
</dbReference>
<dbReference type="GeneID" id="83205022"/>
<keyword evidence="3" id="KW-0175">Coiled coil</keyword>
<evidence type="ECO:0000313" key="6">
    <source>
        <dbReference type="EMBL" id="KAJ5223881.1"/>
    </source>
</evidence>
<keyword evidence="7" id="KW-1185">Reference proteome</keyword>
<feature type="region of interest" description="Disordered" evidence="4">
    <location>
        <begin position="55"/>
        <end position="97"/>
    </location>
</feature>
<dbReference type="Proteomes" id="UP001150941">
    <property type="component" value="Unassembled WGS sequence"/>
</dbReference>
<evidence type="ECO:0000256" key="2">
    <source>
        <dbReference type="ARBA" id="ARBA00023242"/>
    </source>
</evidence>
<reference evidence="6" key="1">
    <citation type="submission" date="2022-11" db="EMBL/GenBank/DDBJ databases">
        <authorList>
            <person name="Petersen C."/>
        </authorList>
    </citation>
    <scope>NUCLEOTIDE SEQUENCE</scope>
    <source>
        <strain evidence="6">IBT 19713</strain>
    </source>
</reference>
<feature type="compositionally biased region" description="Low complexity" evidence="4">
    <location>
        <begin position="164"/>
        <end position="182"/>
    </location>
</feature>
<feature type="coiled-coil region" evidence="3">
    <location>
        <begin position="4"/>
        <end position="31"/>
    </location>
</feature>
<feature type="region of interest" description="Disordered" evidence="4">
    <location>
        <begin position="150"/>
        <end position="290"/>
    </location>
</feature>
<dbReference type="Pfam" id="PF18115">
    <property type="entry name" value="Tudor_3"/>
    <property type="match status" value="1"/>
</dbReference>
<comment type="caution">
    <text evidence="6">The sequence shown here is derived from an EMBL/GenBank/DDBJ whole genome shotgun (WGS) entry which is preliminary data.</text>
</comment>
<gene>
    <name evidence="6" type="ORF">N7468_008423</name>
</gene>
<dbReference type="OrthoDB" id="79171at2759"/>
<feature type="domain" description="Tudor" evidence="5">
    <location>
        <begin position="96"/>
        <end position="158"/>
    </location>
</feature>
<dbReference type="InterPro" id="IPR002999">
    <property type="entry name" value="Tudor"/>
</dbReference>
<evidence type="ECO:0000259" key="5">
    <source>
        <dbReference type="SMART" id="SM00333"/>
    </source>
</evidence>
<dbReference type="RefSeq" id="XP_058328064.1">
    <property type="nucleotide sequence ID" value="XM_058477719.1"/>
</dbReference>
<evidence type="ECO:0000256" key="3">
    <source>
        <dbReference type="SAM" id="Coils"/>
    </source>
</evidence>
<organism evidence="6 7">
    <name type="scientific">Penicillium chermesinum</name>
    <dbReference type="NCBI Taxonomy" id="63820"/>
    <lineage>
        <taxon>Eukaryota</taxon>
        <taxon>Fungi</taxon>
        <taxon>Dikarya</taxon>
        <taxon>Ascomycota</taxon>
        <taxon>Pezizomycotina</taxon>
        <taxon>Eurotiomycetes</taxon>
        <taxon>Eurotiomycetidae</taxon>
        <taxon>Eurotiales</taxon>
        <taxon>Aspergillaceae</taxon>
        <taxon>Penicillium</taxon>
    </lineage>
</organism>
<protein>
    <recommendedName>
        <fullName evidence="5">Tudor domain-containing protein</fullName>
    </recommendedName>
</protein>
<dbReference type="CDD" id="cd20446">
    <property type="entry name" value="Tudor_SpSPF30-like"/>
    <property type="match status" value="1"/>
</dbReference>
<dbReference type="GO" id="GO:0005634">
    <property type="term" value="C:nucleus"/>
    <property type="evidence" value="ECO:0007669"/>
    <property type="project" value="UniProtKB-SubCell"/>
</dbReference>
<dbReference type="SMART" id="SM00333">
    <property type="entry name" value="TUDOR"/>
    <property type="match status" value="1"/>
</dbReference>
<dbReference type="Gene3D" id="2.30.30.140">
    <property type="match status" value="1"/>
</dbReference>
<feature type="compositionally biased region" description="Basic and acidic residues" evidence="4">
    <location>
        <begin position="222"/>
        <end position="233"/>
    </location>
</feature>
<sequence>MSDMAELEKELKEFKEQLEEVERMLQDTPDDPELLAFKPELQSEIKTREDAIAAAKNATESAVSAKHAPPNAPSPRDSATPTPVAAQRDEPAQPRVSYSVNDNVLARWVSGNGGFFPARITSITGSVANPMYLVSFKGYNTMDNVTLKDLKPLGHESRKRKADSTPGGSASASPAPSPVSSGNVITAPAEINPALATKARDDAKNAGDSAGRPSKASRKGKASRELEAGKTKWQEFSAKSKGKFGKKESMFRTGEGVNARVGVTGSGQQMRRDPTRSRNTYAKQEEDDDW</sequence>
<reference evidence="6" key="2">
    <citation type="journal article" date="2023" name="IMA Fungus">
        <title>Comparative genomic study of the Penicillium genus elucidates a diverse pangenome and 15 lateral gene transfer events.</title>
        <authorList>
            <person name="Petersen C."/>
            <person name="Sorensen T."/>
            <person name="Nielsen M.R."/>
            <person name="Sondergaard T.E."/>
            <person name="Sorensen J.L."/>
            <person name="Fitzpatrick D.A."/>
            <person name="Frisvad J.C."/>
            <person name="Nielsen K.L."/>
        </authorList>
    </citation>
    <scope>NUCLEOTIDE SEQUENCE</scope>
    <source>
        <strain evidence="6">IBT 19713</strain>
    </source>
</reference>